<organism evidence="1">
    <name type="scientific">marine sediment metagenome</name>
    <dbReference type="NCBI Taxonomy" id="412755"/>
    <lineage>
        <taxon>unclassified sequences</taxon>
        <taxon>metagenomes</taxon>
        <taxon>ecological metagenomes</taxon>
    </lineage>
</organism>
<sequence>MVLDNPRIAKRRVAIGSYAGDDADDVQVVTGFKCCLVVILATGAHCAIMVPGMAQNGTVALAGGTAIHATDGFVTFTTGDGVRTAGWTYYWMALEAD</sequence>
<gene>
    <name evidence="1" type="ORF">S06H3_18259</name>
</gene>
<dbReference type="AlphaFoldDB" id="X1N561"/>
<evidence type="ECO:0000313" key="1">
    <source>
        <dbReference type="EMBL" id="GAI13764.1"/>
    </source>
</evidence>
<name>X1N561_9ZZZZ</name>
<reference evidence="1" key="1">
    <citation type="journal article" date="2014" name="Front. Microbiol.">
        <title>High frequency of phylogenetically diverse reductive dehalogenase-homologous genes in deep subseafloor sedimentary metagenomes.</title>
        <authorList>
            <person name="Kawai M."/>
            <person name="Futagami T."/>
            <person name="Toyoda A."/>
            <person name="Takaki Y."/>
            <person name="Nishi S."/>
            <person name="Hori S."/>
            <person name="Arai W."/>
            <person name="Tsubouchi T."/>
            <person name="Morono Y."/>
            <person name="Uchiyama I."/>
            <person name="Ito T."/>
            <person name="Fujiyama A."/>
            <person name="Inagaki F."/>
            <person name="Takami H."/>
        </authorList>
    </citation>
    <scope>NUCLEOTIDE SEQUENCE</scope>
    <source>
        <strain evidence="1">Expedition CK06-06</strain>
    </source>
</reference>
<protein>
    <submittedName>
        <fullName evidence="1">Uncharacterized protein</fullName>
    </submittedName>
</protein>
<accession>X1N561</accession>
<proteinExistence type="predicted"/>
<dbReference type="EMBL" id="BARV01009219">
    <property type="protein sequence ID" value="GAI13764.1"/>
    <property type="molecule type" value="Genomic_DNA"/>
</dbReference>
<comment type="caution">
    <text evidence="1">The sequence shown here is derived from an EMBL/GenBank/DDBJ whole genome shotgun (WGS) entry which is preliminary data.</text>
</comment>